<evidence type="ECO:0000256" key="5">
    <source>
        <dbReference type="ARBA" id="ARBA00022729"/>
    </source>
</evidence>
<dbReference type="GO" id="GO:0005524">
    <property type="term" value="F:ATP binding"/>
    <property type="evidence" value="ECO:0007669"/>
    <property type="project" value="UniProtKB-KW"/>
</dbReference>
<evidence type="ECO:0000256" key="11">
    <source>
        <dbReference type="ARBA" id="ARBA00023180"/>
    </source>
</evidence>
<dbReference type="PANTHER" id="PTHR34590">
    <property type="entry name" value="OS03G0124300 PROTEIN-RELATED"/>
    <property type="match status" value="1"/>
</dbReference>
<organism evidence="16 17">
    <name type="scientific">Lolium multiflorum</name>
    <name type="common">Italian ryegrass</name>
    <name type="synonym">Lolium perenne subsp. multiflorum</name>
    <dbReference type="NCBI Taxonomy" id="4521"/>
    <lineage>
        <taxon>Eukaryota</taxon>
        <taxon>Viridiplantae</taxon>
        <taxon>Streptophyta</taxon>
        <taxon>Embryophyta</taxon>
        <taxon>Tracheophyta</taxon>
        <taxon>Spermatophyta</taxon>
        <taxon>Magnoliopsida</taxon>
        <taxon>Liliopsida</taxon>
        <taxon>Poales</taxon>
        <taxon>Poaceae</taxon>
        <taxon>BOP clade</taxon>
        <taxon>Pooideae</taxon>
        <taxon>Poodae</taxon>
        <taxon>Poeae</taxon>
        <taxon>Poeae Chloroplast Group 2 (Poeae type)</taxon>
        <taxon>Loliodinae</taxon>
        <taxon>Loliinae</taxon>
        <taxon>Lolium</taxon>
    </lineage>
</organism>
<keyword evidence="11" id="KW-0325">Glycoprotein</keyword>
<keyword evidence="4 13" id="KW-0812">Transmembrane</keyword>
<dbReference type="GO" id="GO:0016020">
    <property type="term" value="C:membrane"/>
    <property type="evidence" value="ECO:0007669"/>
    <property type="project" value="UniProtKB-SubCell"/>
</dbReference>
<dbReference type="Gene3D" id="2.60.120.430">
    <property type="entry name" value="Galactose-binding lectin"/>
    <property type="match status" value="2"/>
</dbReference>
<dbReference type="GO" id="GO:0004714">
    <property type="term" value="F:transmembrane receptor protein tyrosine kinase activity"/>
    <property type="evidence" value="ECO:0007669"/>
    <property type="project" value="InterPro"/>
</dbReference>
<dbReference type="GO" id="GO:0004674">
    <property type="term" value="F:protein serine/threonine kinase activity"/>
    <property type="evidence" value="ECO:0007669"/>
    <property type="project" value="UniProtKB-KW"/>
</dbReference>
<evidence type="ECO:0000256" key="13">
    <source>
        <dbReference type="SAM" id="Phobius"/>
    </source>
</evidence>
<dbReference type="InterPro" id="IPR024788">
    <property type="entry name" value="Malectin-like_Carb-bd_dom"/>
</dbReference>
<keyword evidence="5 14" id="KW-0732">Signal</keyword>
<evidence type="ECO:0000313" key="17">
    <source>
        <dbReference type="Proteomes" id="UP001231189"/>
    </source>
</evidence>
<dbReference type="FunFam" id="2.60.120.430:FF:000007">
    <property type="entry name" value="FERONIA receptor-like kinase"/>
    <property type="match status" value="1"/>
</dbReference>
<keyword evidence="6" id="KW-0547">Nucleotide-binding</keyword>
<comment type="subcellular location">
    <subcellularLocation>
        <location evidence="1">Membrane</location>
        <topology evidence="1">Single-pass type I membrane protein</topology>
    </subcellularLocation>
</comment>
<feature type="region of interest" description="Disordered" evidence="12">
    <location>
        <begin position="487"/>
        <end position="508"/>
    </location>
</feature>
<evidence type="ECO:0000256" key="3">
    <source>
        <dbReference type="ARBA" id="ARBA00022679"/>
    </source>
</evidence>
<accession>A0AAD8WY40</accession>
<name>A0AAD8WY40_LOLMU</name>
<feature type="region of interest" description="Disordered" evidence="12">
    <location>
        <begin position="39"/>
        <end position="68"/>
    </location>
</feature>
<keyword evidence="10 13" id="KW-0472">Membrane</keyword>
<evidence type="ECO:0000256" key="2">
    <source>
        <dbReference type="ARBA" id="ARBA00022527"/>
    </source>
</evidence>
<evidence type="ECO:0000256" key="14">
    <source>
        <dbReference type="SAM" id="SignalP"/>
    </source>
</evidence>
<keyword evidence="8" id="KW-0067">ATP-binding</keyword>
<evidence type="ECO:0000256" key="10">
    <source>
        <dbReference type="ARBA" id="ARBA00023136"/>
    </source>
</evidence>
<protein>
    <recommendedName>
        <fullName evidence="15">Malectin-like domain-containing protein</fullName>
    </recommendedName>
</protein>
<evidence type="ECO:0000256" key="6">
    <source>
        <dbReference type="ARBA" id="ARBA00022741"/>
    </source>
</evidence>
<dbReference type="EMBL" id="JAUUTY010000002">
    <property type="protein sequence ID" value="KAK1685005.1"/>
    <property type="molecule type" value="Genomic_DNA"/>
</dbReference>
<evidence type="ECO:0000259" key="15">
    <source>
        <dbReference type="Pfam" id="PF12819"/>
    </source>
</evidence>
<dbReference type="Pfam" id="PF12819">
    <property type="entry name" value="Malectin_like"/>
    <property type="match status" value="1"/>
</dbReference>
<keyword evidence="2" id="KW-0723">Serine/threonine-protein kinase</keyword>
<feature type="domain" description="Malectin-like" evidence="15">
    <location>
        <begin position="36"/>
        <end position="404"/>
    </location>
</feature>
<proteinExistence type="predicted"/>
<evidence type="ECO:0000256" key="9">
    <source>
        <dbReference type="ARBA" id="ARBA00022989"/>
    </source>
</evidence>
<dbReference type="FunFam" id="2.60.120.430:FF:000003">
    <property type="entry name" value="FERONIA receptor-like kinase"/>
    <property type="match status" value="1"/>
</dbReference>
<evidence type="ECO:0000256" key="7">
    <source>
        <dbReference type="ARBA" id="ARBA00022777"/>
    </source>
</evidence>
<dbReference type="AlphaFoldDB" id="A0AAD8WY40"/>
<feature type="chain" id="PRO_5041938988" description="Malectin-like domain-containing protein" evidence="14">
    <location>
        <begin position="22"/>
        <end position="508"/>
    </location>
</feature>
<dbReference type="Proteomes" id="UP001231189">
    <property type="component" value="Unassembled WGS sequence"/>
</dbReference>
<evidence type="ECO:0000256" key="4">
    <source>
        <dbReference type="ARBA" id="ARBA00022692"/>
    </source>
</evidence>
<evidence type="ECO:0000256" key="8">
    <source>
        <dbReference type="ARBA" id="ARBA00022840"/>
    </source>
</evidence>
<feature type="transmembrane region" description="Helical" evidence="13">
    <location>
        <begin position="442"/>
        <end position="465"/>
    </location>
</feature>
<feature type="signal peptide" evidence="14">
    <location>
        <begin position="1"/>
        <end position="21"/>
    </location>
</feature>
<keyword evidence="3" id="KW-0808">Transferase</keyword>
<gene>
    <name evidence="16" type="ORF">QYE76_045853</name>
</gene>
<keyword evidence="7" id="KW-0418">Kinase</keyword>
<sequence length="508" mass="53559">MANSTLLPCLLLLAIVSLAPAASGVDASTDPRPIRLNCGASSASATDSDGRSWDGDAVSKLSPPTGAGVTASYQDPSLPSPVPYMTARVFASSHTYTFLVSPGRVFLRLYFYPSGYGGLSASDALFGVTAGGVTLLRDFNASQTALALNAAYLVREFSLNVTSPTLDLTFAPSPGAPSHYAFVNGIEIVPTPDMLTVPAPSFANGGSPDPMPIRADTAFQTMHRLNVGGGAVSPADDSGPFYRAWDSDYPYLLGAAVGVTYGKDSNVTVRYPPSVPPYVAPEGVYATARSMGPDAAINLNYNLTWVLPVDAGFYYLLRFHFCEIQYPITKVNQRSFFIYINNHTAQAQMDVIVWGRGIGVPVYTDYLVVTTGSGQTDLWVALHPDISSRPEYYDAILNGIEVFKLQTYGGNSLAGDNPPIPEKQQVEDRGIGGSRRKSAVSVAVGGAAAGGLLVVLIGCLCSCAVCRRGNKTASVVACEPEAVLQQPAHGLKPGPTKSSALFTSAQDK</sequence>
<feature type="compositionally biased region" description="Polar residues" evidence="12">
    <location>
        <begin position="496"/>
        <end position="508"/>
    </location>
</feature>
<dbReference type="InterPro" id="IPR045272">
    <property type="entry name" value="ANXUR1/2-like"/>
</dbReference>
<evidence type="ECO:0000313" key="16">
    <source>
        <dbReference type="EMBL" id="KAK1685005.1"/>
    </source>
</evidence>
<comment type="caution">
    <text evidence="16">The sequence shown here is derived from an EMBL/GenBank/DDBJ whole genome shotgun (WGS) entry which is preliminary data.</text>
</comment>
<evidence type="ECO:0000256" key="1">
    <source>
        <dbReference type="ARBA" id="ARBA00004479"/>
    </source>
</evidence>
<dbReference type="PANTHER" id="PTHR34590:SF5">
    <property type="entry name" value="OS04G0586500 PROTEIN"/>
    <property type="match status" value="1"/>
</dbReference>
<evidence type="ECO:0000256" key="12">
    <source>
        <dbReference type="SAM" id="MobiDB-lite"/>
    </source>
</evidence>
<keyword evidence="17" id="KW-1185">Reference proteome</keyword>
<keyword evidence="9 13" id="KW-1133">Transmembrane helix</keyword>
<reference evidence="16" key="1">
    <citation type="submission" date="2023-07" db="EMBL/GenBank/DDBJ databases">
        <title>A chromosome-level genome assembly of Lolium multiflorum.</title>
        <authorList>
            <person name="Chen Y."/>
            <person name="Copetti D."/>
            <person name="Kolliker R."/>
            <person name="Studer B."/>
        </authorList>
    </citation>
    <scope>NUCLEOTIDE SEQUENCE</scope>
    <source>
        <strain evidence="16">02402/16</strain>
        <tissue evidence="16">Leaf</tissue>
    </source>
</reference>